<organism evidence="8 9">
    <name type="scientific">Litchfieldella rifensis</name>
    <dbReference type="NCBI Taxonomy" id="762643"/>
    <lineage>
        <taxon>Bacteria</taxon>
        <taxon>Pseudomonadati</taxon>
        <taxon>Pseudomonadota</taxon>
        <taxon>Gammaproteobacteria</taxon>
        <taxon>Oceanospirillales</taxon>
        <taxon>Halomonadaceae</taxon>
        <taxon>Litchfieldella</taxon>
    </lineage>
</organism>
<protein>
    <submittedName>
        <fullName evidence="8">Cation diffusion facilitator family transporter</fullName>
    </submittedName>
</protein>
<dbReference type="Proteomes" id="UP001595579">
    <property type="component" value="Unassembled WGS sequence"/>
</dbReference>
<dbReference type="EMBL" id="JBHRUG010000017">
    <property type="protein sequence ID" value="MFC3283754.1"/>
    <property type="molecule type" value="Genomic_DNA"/>
</dbReference>
<dbReference type="RefSeq" id="WP_386773044.1">
    <property type="nucleotide sequence ID" value="NZ_JBHRUG010000017.1"/>
</dbReference>
<dbReference type="Gene3D" id="1.20.1510.10">
    <property type="entry name" value="Cation efflux protein transmembrane domain"/>
    <property type="match status" value="1"/>
</dbReference>
<keyword evidence="5 6" id="KW-0472">Membrane</keyword>
<evidence type="ECO:0000256" key="1">
    <source>
        <dbReference type="ARBA" id="ARBA00004141"/>
    </source>
</evidence>
<dbReference type="Pfam" id="PF01545">
    <property type="entry name" value="Cation_efflux"/>
    <property type="match status" value="1"/>
</dbReference>
<comment type="subcellular location">
    <subcellularLocation>
        <location evidence="1">Membrane</location>
        <topology evidence="1">Multi-pass membrane protein</topology>
    </subcellularLocation>
</comment>
<evidence type="ECO:0000256" key="5">
    <source>
        <dbReference type="ARBA" id="ARBA00023136"/>
    </source>
</evidence>
<evidence type="ECO:0000256" key="2">
    <source>
        <dbReference type="ARBA" id="ARBA00022448"/>
    </source>
</evidence>
<feature type="transmembrane region" description="Helical" evidence="6">
    <location>
        <begin position="12"/>
        <end position="30"/>
    </location>
</feature>
<dbReference type="InterPro" id="IPR027469">
    <property type="entry name" value="Cation_efflux_TMD_sf"/>
</dbReference>
<dbReference type="PANTHER" id="PTHR43840:SF15">
    <property type="entry name" value="MITOCHONDRIAL METAL TRANSPORTER 1-RELATED"/>
    <property type="match status" value="1"/>
</dbReference>
<feature type="transmembrane region" description="Helical" evidence="6">
    <location>
        <begin position="36"/>
        <end position="57"/>
    </location>
</feature>
<keyword evidence="3 6" id="KW-0812">Transmembrane</keyword>
<proteinExistence type="predicted"/>
<keyword evidence="4 6" id="KW-1133">Transmembrane helix</keyword>
<name>A0ABV7LN20_9GAMM</name>
<sequence>MSAALEQHTLKLSIATTLAVSALGVAFGLLSGSQSILFDGVFSIIDAAMSGLALLVAKLAVREVSQRFQHGYWHLEPMVAALNGSILMLLCVYAFLNAVQGLMKGGRELAFDLAIVYALLVAGACFAMYAYEKRINRRVDSELLRIDTQGWLMAGLITSALLGAFAIALGLERTAYTHLLTPYVDSLLLAVLTLCFMPVPIGIVRRALKEIFLIAPSALDREVHAAMVPVMARKGLLEYYSHVAKSGRGHFIEIHIVTTPEFAADQGIVFLDEIRKQISEGLSIPPDRRWFTVAFTADPRWV</sequence>
<feature type="transmembrane region" description="Helical" evidence="6">
    <location>
        <begin position="151"/>
        <end position="171"/>
    </location>
</feature>
<evidence type="ECO:0000256" key="3">
    <source>
        <dbReference type="ARBA" id="ARBA00022692"/>
    </source>
</evidence>
<evidence type="ECO:0000259" key="7">
    <source>
        <dbReference type="Pfam" id="PF01545"/>
    </source>
</evidence>
<feature type="transmembrane region" description="Helical" evidence="6">
    <location>
        <begin position="183"/>
        <end position="204"/>
    </location>
</feature>
<dbReference type="SUPFAM" id="SSF161111">
    <property type="entry name" value="Cation efflux protein transmembrane domain-like"/>
    <property type="match status" value="1"/>
</dbReference>
<feature type="transmembrane region" description="Helical" evidence="6">
    <location>
        <begin position="109"/>
        <end position="131"/>
    </location>
</feature>
<evidence type="ECO:0000256" key="4">
    <source>
        <dbReference type="ARBA" id="ARBA00022989"/>
    </source>
</evidence>
<reference evidence="9" key="1">
    <citation type="journal article" date="2019" name="Int. J. Syst. Evol. Microbiol.">
        <title>The Global Catalogue of Microorganisms (GCM) 10K type strain sequencing project: providing services to taxonomists for standard genome sequencing and annotation.</title>
        <authorList>
            <consortium name="The Broad Institute Genomics Platform"/>
            <consortium name="The Broad Institute Genome Sequencing Center for Infectious Disease"/>
            <person name="Wu L."/>
            <person name="Ma J."/>
        </authorList>
    </citation>
    <scope>NUCLEOTIDE SEQUENCE [LARGE SCALE GENOMIC DNA]</scope>
    <source>
        <strain evidence="9">CECT 7698</strain>
    </source>
</reference>
<accession>A0ABV7LN20</accession>
<gene>
    <name evidence="8" type="ORF">ACFOEV_09060</name>
</gene>
<keyword evidence="2" id="KW-0813">Transport</keyword>
<dbReference type="InterPro" id="IPR050291">
    <property type="entry name" value="CDF_Transporter"/>
</dbReference>
<dbReference type="PANTHER" id="PTHR43840">
    <property type="entry name" value="MITOCHONDRIAL METAL TRANSPORTER 1-RELATED"/>
    <property type="match status" value="1"/>
</dbReference>
<comment type="caution">
    <text evidence="8">The sequence shown here is derived from an EMBL/GenBank/DDBJ whole genome shotgun (WGS) entry which is preliminary data.</text>
</comment>
<evidence type="ECO:0000313" key="8">
    <source>
        <dbReference type="EMBL" id="MFC3283754.1"/>
    </source>
</evidence>
<feature type="transmembrane region" description="Helical" evidence="6">
    <location>
        <begin position="78"/>
        <end position="103"/>
    </location>
</feature>
<feature type="domain" description="Cation efflux protein transmembrane" evidence="7">
    <location>
        <begin position="10"/>
        <end position="210"/>
    </location>
</feature>
<evidence type="ECO:0000313" key="9">
    <source>
        <dbReference type="Proteomes" id="UP001595579"/>
    </source>
</evidence>
<keyword evidence="9" id="KW-1185">Reference proteome</keyword>
<dbReference type="InterPro" id="IPR058533">
    <property type="entry name" value="Cation_efflux_TM"/>
</dbReference>
<evidence type="ECO:0000256" key="6">
    <source>
        <dbReference type="SAM" id="Phobius"/>
    </source>
</evidence>